<dbReference type="Gene3D" id="3.20.20.70">
    <property type="entry name" value="Aldolase class I"/>
    <property type="match status" value="1"/>
</dbReference>
<dbReference type="EMBL" id="JAYMYR010000002">
    <property type="protein sequence ID" value="KAK7377937.1"/>
    <property type="molecule type" value="Genomic_DNA"/>
</dbReference>
<dbReference type="PROSITE" id="PS00816">
    <property type="entry name" value="AIPM_HOMOCIT_SYNTH_2"/>
    <property type="match status" value="1"/>
</dbReference>
<keyword evidence="4" id="KW-0808">Transferase</keyword>
<name>A0AAN9NS34_PHACN</name>
<dbReference type="SUPFAM" id="SSF51569">
    <property type="entry name" value="Aldolase"/>
    <property type="match status" value="1"/>
</dbReference>
<dbReference type="InterPro" id="IPR013785">
    <property type="entry name" value="Aldolase_TIM"/>
</dbReference>
<evidence type="ECO:0000256" key="1">
    <source>
        <dbReference type="ARBA" id="ARBA00000064"/>
    </source>
</evidence>
<gene>
    <name evidence="7" type="ORF">VNO80_03372</name>
</gene>
<comment type="catalytic activity">
    <reaction evidence="1">
        <text>3-methyl-2-oxobutanoate + acetyl-CoA + H2O = (2S)-2-isopropylmalate + CoA + H(+)</text>
        <dbReference type="Rhea" id="RHEA:21524"/>
        <dbReference type="ChEBI" id="CHEBI:1178"/>
        <dbReference type="ChEBI" id="CHEBI:11851"/>
        <dbReference type="ChEBI" id="CHEBI:15377"/>
        <dbReference type="ChEBI" id="CHEBI:15378"/>
        <dbReference type="ChEBI" id="CHEBI:57287"/>
        <dbReference type="ChEBI" id="CHEBI:57288"/>
        <dbReference type="EC" id="2.3.3.13"/>
    </reaction>
</comment>
<evidence type="ECO:0000256" key="4">
    <source>
        <dbReference type="ARBA" id="ARBA00022679"/>
    </source>
</evidence>
<evidence type="ECO:0000313" key="7">
    <source>
        <dbReference type="EMBL" id="KAK7377937.1"/>
    </source>
</evidence>
<evidence type="ECO:0000313" key="8">
    <source>
        <dbReference type="Proteomes" id="UP001374584"/>
    </source>
</evidence>
<dbReference type="SMART" id="SM00917">
    <property type="entry name" value="LeuA_dimer"/>
    <property type="match status" value="1"/>
</dbReference>
<evidence type="ECO:0000256" key="2">
    <source>
        <dbReference type="ARBA" id="ARBA00012973"/>
    </source>
</evidence>
<keyword evidence="5" id="KW-0100">Branched-chain amino acid biosynthesis</keyword>
<dbReference type="GO" id="GO:0003852">
    <property type="term" value="F:2-isopropylmalate synthase activity"/>
    <property type="evidence" value="ECO:0007669"/>
    <property type="project" value="UniProtKB-EC"/>
</dbReference>
<dbReference type="PANTHER" id="PTHR10277:SF74">
    <property type="entry name" value="2-ISOPROPYLMALATE SYNTHASE-RELATED"/>
    <property type="match status" value="1"/>
</dbReference>
<dbReference type="GO" id="GO:0009507">
    <property type="term" value="C:chloroplast"/>
    <property type="evidence" value="ECO:0007669"/>
    <property type="project" value="TreeGrafter"/>
</dbReference>
<dbReference type="GO" id="GO:0009098">
    <property type="term" value="P:L-leucine biosynthetic process"/>
    <property type="evidence" value="ECO:0007669"/>
    <property type="project" value="InterPro"/>
</dbReference>
<protein>
    <recommendedName>
        <fullName evidence="2">2-isopropylmalate synthase</fullName>
        <ecNumber evidence="2">2.3.3.13</ecNumber>
    </recommendedName>
</protein>
<dbReference type="InterPro" id="IPR050073">
    <property type="entry name" value="2-IPM_HCS-like"/>
</dbReference>
<dbReference type="EC" id="2.3.3.13" evidence="2"/>
<evidence type="ECO:0000256" key="5">
    <source>
        <dbReference type="ARBA" id="ARBA00023304"/>
    </source>
</evidence>
<dbReference type="Pfam" id="PF08502">
    <property type="entry name" value="LeuA_dimer"/>
    <property type="match status" value="1"/>
</dbReference>
<evidence type="ECO:0000259" key="6">
    <source>
        <dbReference type="PROSITE" id="PS50991"/>
    </source>
</evidence>
<dbReference type="AlphaFoldDB" id="A0AAN9NS34"/>
<dbReference type="InterPro" id="IPR013709">
    <property type="entry name" value="2-isopropylmalate_synth_dimer"/>
</dbReference>
<organism evidence="7 8">
    <name type="scientific">Phaseolus coccineus</name>
    <name type="common">Scarlet runner bean</name>
    <name type="synonym">Phaseolus multiflorus</name>
    <dbReference type="NCBI Taxonomy" id="3886"/>
    <lineage>
        <taxon>Eukaryota</taxon>
        <taxon>Viridiplantae</taxon>
        <taxon>Streptophyta</taxon>
        <taxon>Embryophyta</taxon>
        <taxon>Tracheophyta</taxon>
        <taxon>Spermatophyta</taxon>
        <taxon>Magnoliopsida</taxon>
        <taxon>eudicotyledons</taxon>
        <taxon>Gunneridae</taxon>
        <taxon>Pentapetalae</taxon>
        <taxon>rosids</taxon>
        <taxon>fabids</taxon>
        <taxon>Fabales</taxon>
        <taxon>Fabaceae</taxon>
        <taxon>Papilionoideae</taxon>
        <taxon>50 kb inversion clade</taxon>
        <taxon>NPAAA clade</taxon>
        <taxon>indigoferoid/millettioid clade</taxon>
        <taxon>Phaseoleae</taxon>
        <taxon>Phaseolus</taxon>
    </lineage>
</organism>
<keyword evidence="3" id="KW-0028">Amino-acid biosynthesis</keyword>
<dbReference type="InterPro" id="IPR002034">
    <property type="entry name" value="AIPM/Hcit_synth_CS"/>
</dbReference>
<dbReference type="Proteomes" id="UP001374584">
    <property type="component" value="Unassembled WGS sequence"/>
</dbReference>
<dbReference type="SUPFAM" id="SSF110921">
    <property type="entry name" value="2-isopropylmalate synthase LeuA, allosteric (dimerisation) domain"/>
    <property type="match status" value="1"/>
</dbReference>
<keyword evidence="8" id="KW-1185">Reference proteome</keyword>
<dbReference type="Gene3D" id="3.30.160.270">
    <property type="match status" value="1"/>
</dbReference>
<dbReference type="InterPro" id="IPR000891">
    <property type="entry name" value="PYR_CT"/>
</dbReference>
<evidence type="ECO:0000256" key="3">
    <source>
        <dbReference type="ARBA" id="ARBA00022605"/>
    </source>
</evidence>
<reference evidence="7 8" key="1">
    <citation type="submission" date="2024-01" db="EMBL/GenBank/DDBJ databases">
        <title>The genomes of 5 underutilized Papilionoideae crops provide insights into root nodulation and disease resistanc.</title>
        <authorList>
            <person name="Jiang F."/>
        </authorList>
    </citation>
    <scope>NUCLEOTIDE SEQUENCE [LARGE SCALE GENOMIC DNA]</scope>
    <source>
        <strain evidence="7">JINMINGXINNONG_FW02</strain>
        <tissue evidence="7">Leaves</tissue>
    </source>
</reference>
<dbReference type="PROSITE" id="PS50991">
    <property type="entry name" value="PYR_CT"/>
    <property type="match status" value="1"/>
</dbReference>
<sequence length="300" mass="32701">MKLIVLLAKDPRLRNFECSMFDRDNLLPYAPWICSLFDRCGDWRPAPTNDPELTSSKPTLAPEDSSIHSCLLLYPDNLLPPFCNLFFAHYVFDVHLHIDGIEKAIISVHCHNDLGHATANTIEAARAGARQLEVTINGIGERAGNAALEEDGLLKHRGTYEILSPEDIGYERTNEANMVTCGTMNFSSTTIKLVTIDGTTHVASSIGKGPVDSAFKTVDLIVKEAVKVFEYSLNTVTGGTDAIATIHVVICKENVHSSTSTLNGNIVYPTFSGIGKGVDVVVSSVEAYLSALNKMLDFKE</sequence>
<proteinExistence type="predicted"/>
<dbReference type="InterPro" id="IPR036230">
    <property type="entry name" value="LeuA_allosteric_dom_sf"/>
</dbReference>
<dbReference type="PANTHER" id="PTHR10277">
    <property type="entry name" value="HOMOCITRATE SYNTHASE-RELATED"/>
    <property type="match status" value="1"/>
</dbReference>
<feature type="domain" description="Pyruvate carboxyltransferase" evidence="6">
    <location>
        <begin position="1"/>
        <end position="169"/>
    </location>
</feature>
<dbReference type="Pfam" id="PF00682">
    <property type="entry name" value="HMGL-like"/>
    <property type="match status" value="1"/>
</dbReference>
<accession>A0AAN9NS34</accession>
<comment type="caution">
    <text evidence="7">The sequence shown here is derived from an EMBL/GenBank/DDBJ whole genome shotgun (WGS) entry which is preliminary data.</text>
</comment>